<dbReference type="Pfam" id="PF10724">
    <property type="entry name" value="DUF2516"/>
    <property type="match status" value="1"/>
</dbReference>
<dbReference type="Proteomes" id="UP000269198">
    <property type="component" value="Unassembled WGS sequence"/>
</dbReference>
<keyword evidence="3" id="KW-1185">Reference proteome</keyword>
<dbReference type="OrthoDB" id="4774469at2"/>
<evidence type="ECO:0000256" key="1">
    <source>
        <dbReference type="SAM" id="Phobius"/>
    </source>
</evidence>
<evidence type="ECO:0000313" key="2">
    <source>
        <dbReference type="EMBL" id="RNL84054.1"/>
    </source>
</evidence>
<reference evidence="2 3" key="1">
    <citation type="submission" date="2018-11" db="EMBL/GenBank/DDBJ databases">
        <title>The genome draft of YIM 96095.</title>
        <authorList>
            <person name="Tang S.-K."/>
            <person name="Chunyu W.-X."/>
            <person name="Feng Y.-Z."/>
        </authorList>
    </citation>
    <scope>NUCLEOTIDE SEQUENCE [LARGE SCALE GENOMIC DNA]</scope>
    <source>
        <strain evidence="2 3">YIM 96095</strain>
    </source>
</reference>
<gene>
    <name evidence="2" type="ORF">EFW17_14225</name>
</gene>
<dbReference type="AlphaFoldDB" id="A0A3N0E881"/>
<accession>A0A3N0E881</accession>
<organism evidence="2 3">
    <name type="scientific">Halostreptopolyspora alba</name>
    <dbReference type="NCBI Taxonomy" id="2487137"/>
    <lineage>
        <taxon>Bacteria</taxon>
        <taxon>Bacillati</taxon>
        <taxon>Actinomycetota</taxon>
        <taxon>Actinomycetes</taxon>
        <taxon>Streptosporangiales</taxon>
        <taxon>Nocardiopsidaceae</taxon>
        <taxon>Halostreptopolyspora</taxon>
    </lineage>
</organism>
<comment type="caution">
    <text evidence="2">The sequence shown here is derived from an EMBL/GenBank/DDBJ whole genome shotgun (WGS) entry which is preliminary data.</text>
</comment>
<dbReference type="RefSeq" id="WP_123201885.1">
    <property type="nucleotide sequence ID" value="NZ_RJMB01000013.1"/>
</dbReference>
<feature type="transmembrane region" description="Helical" evidence="1">
    <location>
        <begin position="55"/>
        <end position="78"/>
    </location>
</feature>
<evidence type="ECO:0000313" key="3">
    <source>
        <dbReference type="Proteomes" id="UP000269198"/>
    </source>
</evidence>
<sequence>MFGSLWQIIYIAIFVTTLYALIEAARTPAQAFPAADKQTKGLWTGLLGVGTFLSLSAAVGFFYFFSFLALVAALIYLLDVRPATRSVGRADGPYGPW</sequence>
<dbReference type="EMBL" id="RJMB01000013">
    <property type="protein sequence ID" value="RNL84054.1"/>
    <property type="molecule type" value="Genomic_DNA"/>
</dbReference>
<keyword evidence="1" id="KW-1133">Transmembrane helix</keyword>
<keyword evidence="1" id="KW-0472">Membrane</keyword>
<dbReference type="InterPro" id="IPR019662">
    <property type="entry name" value="DUF2516"/>
</dbReference>
<name>A0A3N0E881_9ACTN</name>
<protein>
    <submittedName>
        <fullName evidence="2">DUF2516 family protein</fullName>
    </submittedName>
</protein>
<proteinExistence type="predicted"/>
<keyword evidence="1" id="KW-0812">Transmembrane</keyword>